<accession>A0AA87YVN1</accession>
<organism evidence="1 2">
    <name type="scientific">Ficus carica</name>
    <name type="common">Common fig</name>
    <dbReference type="NCBI Taxonomy" id="3494"/>
    <lineage>
        <taxon>Eukaryota</taxon>
        <taxon>Viridiplantae</taxon>
        <taxon>Streptophyta</taxon>
        <taxon>Embryophyta</taxon>
        <taxon>Tracheophyta</taxon>
        <taxon>Spermatophyta</taxon>
        <taxon>Magnoliopsida</taxon>
        <taxon>eudicotyledons</taxon>
        <taxon>Gunneridae</taxon>
        <taxon>Pentapetalae</taxon>
        <taxon>rosids</taxon>
        <taxon>fabids</taxon>
        <taxon>Rosales</taxon>
        <taxon>Moraceae</taxon>
        <taxon>Ficeae</taxon>
        <taxon>Ficus</taxon>
    </lineage>
</organism>
<dbReference type="EMBL" id="BTGU01009358">
    <property type="protein sequence ID" value="GMN23132.1"/>
    <property type="molecule type" value="Genomic_DNA"/>
</dbReference>
<proteinExistence type="predicted"/>
<sequence>MKRHSRLASMEWFFIQQPMEISKLHEVTFFPRQWLQLYRPMQLGDVKSEVPLHRTT</sequence>
<gene>
    <name evidence="1" type="ORF">TIFTF001_051288</name>
</gene>
<comment type="caution">
    <text evidence="1">The sequence shown here is derived from an EMBL/GenBank/DDBJ whole genome shotgun (WGS) entry which is preliminary data.</text>
</comment>
<reference evidence="1" key="1">
    <citation type="submission" date="2023-07" db="EMBL/GenBank/DDBJ databases">
        <title>draft genome sequence of fig (Ficus carica).</title>
        <authorList>
            <person name="Takahashi T."/>
            <person name="Nishimura K."/>
        </authorList>
    </citation>
    <scope>NUCLEOTIDE SEQUENCE</scope>
</reference>
<name>A0AA87YVN1_FICCA</name>
<dbReference type="Proteomes" id="UP001187192">
    <property type="component" value="Unassembled WGS sequence"/>
</dbReference>
<evidence type="ECO:0000313" key="2">
    <source>
        <dbReference type="Proteomes" id="UP001187192"/>
    </source>
</evidence>
<evidence type="ECO:0000313" key="1">
    <source>
        <dbReference type="EMBL" id="GMN23132.1"/>
    </source>
</evidence>
<dbReference type="AlphaFoldDB" id="A0AA87YVN1"/>
<protein>
    <submittedName>
        <fullName evidence="1">Uncharacterized protein</fullName>
    </submittedName>
</protein>
<keyword evidence="2" id="KW-1185">Reference proteome</keyword>